<dbReference type="EMBL" id="RBLG01000003">
    <property type="protein sequence ID" value="RKS50589.1"/>
    <property type="molecule type" value="Genomic_DNA"/>
</dbReference>
<dbReference type="OrthoDB" id="1442397at2"/>
<dbReference type="AlphaFoldDB" id="A0A495PPJ4"/>
<evidence type="ECO:0000313" key="1">
    <source>
        <dbReference type="EMBL" id="RKS50589.1"/>
    </source>
</evidence>
<comment type="caution">
    <text evidence="1">The sequence shown here is derived from an EMBL/GenBank/DDBJ whole genome shotgun (WGS) entry which is preliminary data.</text>
</comment>
<dbReference type="RefSeq" id="WP_121346191.1">
    <property type="nucleotide sequence ID" value="NZ_RBLG01000003.1"/>
</dbReference>
<sequence length="328" mass="38144">MKLFVVSTPSQAFFLSKTVGIVNQKSILLVTKNLKGIDEKIISQLQIFPWAKIFVWDIEGIKSTRAYYKIFIFRLKISLLKKRYSGIDELFIGSYDNFFHLGIVAAFEDKSKLYLLYDGLQMISVAEKRAKSRTKSLRRNSKIFNLAGFKQPAIKFLTYTSPLEFKVPVFDEIIKIESSPNKLIELKDELMYFAGQPLVDMGLVSLELYLKKLAELKLKFPKYEITYFPHPKESEEVKQKVANIFKIRYFQKIFEEEYMESKFFAKNIASFYSSVLINLSYLGSGDLNIYAINLSESEILLPKQRSSILNIYKYFQANKTSNLNILRI</sequence>
<evidence type="ECO:0000313" key="2">
    <source>
        <dbReference type="Proteomes" id="UP000276282"/>
    </source>
</evidence>
<proteinExistence type="predicted"/>
<dbReference type="Proteomes" id="UP000276282">
    <property type="component" value="Unassembled WGS sequence"/>
</dbReference>
<organism evidence="1 2">
    <name type="scientific">Gillisia mitskevichiae</name>
    <dbReference type="NCBI Taxonomy" id="270921"/>
    <lineage>
        <taxon>Bacteria</taxon>
        <taxon>Pseudomonadati</taxon>
        <taxon>Bacteroidota</taxon>
        <taxon>Flavobacteriia</taxon>
        <taxon>Flavobacteriales</taxon>
        <taxon>Flavobacteriaceae</taxon>
        <taxon>Gillisia</taxon>
    </lineage>
</organism>
<reference evidence="1 2" key="1">
    <citation type="submission" date="2018-10" db="EMBL/GenBank/DDBJ databases">
        <title>Genomic Encyclopedia of Archaeal and Bacterial Type Strains, Phase II (KMG-II): from individual species to whole genera.</title>
        <authorList>
            <person name="Goeker M."/>
        </authorList>
    </citation>
    <scope>NUCLEOTIDE SEQUENCE [LARGE SCALE GENOMIC DNA]</scope>
    <source>
        <strain evidence="1 2">DSM 19839</strain>
    </source>
</reference>
<protein>
    <submittedName>
        <fullName evidence="1">Uncharacterized protein</fullName>
    </submittedName>
</protein>
<accession>A0A495PPJ4</accession>
<keyword evidence="2" id="KW-1185">Reference proteome</keyword>
<name>A0A495PPJ4_9FLAO</name>
<gene>
    <name evidence="1" type="ORF">BC962_2360</name>
</gene>